<dbReference type="PANTHER" id="PTHR18896:SF76">
    <property type="entry name" value="PHOSPHOLIPASE"/>
    <property type="match status" value="1"/>
</dbReference>
<evidence type="ECO:0000259" key="6">
    <source>
        <dbReference type="PROSITE" id="PS50035"/>
    </source>
</evidence>
<dbReference type="GO" id="GO:0004630">
    <property type="term" value="F:phospholipase D activity"/>
    <property type="evidence" value="ECO:0007669"/>
    <property type="project" value="UniProtKB-EC"/>
</dbReference>
<evidence type="ECO:0000256" key="5">
    <source>
        <dbReference type="SAM" id="MobiDB-lite"/>
    </source>
</evidence>
<dbReference type="RefSeq" id="WP_061866576.1">
    <property type="nucleotide sequence ID" value="NZ_CP012959.1"/>
</dbReference>
<protein>
    <submittedName>
        <fullName evidence="7">Phospholipase</fullName>
    </submittedName>
</protein>
<comment type="catalytic activity">
    <reaction evidence="1">
        <text>a 1,2-diacyl-sn-glycero-3-phosphocholine + H2O = a 1,2-diacyl-sn-glycero-3-phosphate + choline + H(+)</text>
        <dbReference type="Rhea" id="RHEA:14445"/>
        <dbReference type="ChEBI" id="CHEBI:15354"/>
        <dbReference type="ChEBI" id="CHEBI:15377"/>
        <dbReference type="ChEBI" id="CHEBI:15378"/>
        <dbReference type="ChEBI" id="CHEBI:57643"/>
        <dbReference type="ChEBI" id="CHEBI:58608"/>
        <dbReference type="EC" id="3.1.4.4"/>
    </reaction>
</comment>
<dbReference type="GO" id="GO:0009395">
    <property type="term" value="P:phospholipid catabolic process"/>
    <property type="evidence" value="ECO:0007669"/>
    <property type="project" value="TreeGrafter"/>
</dbReference>
<keyword evidence="4" id="KW-0443">Lipid metabolism</keyword>
<proteinExistence type="predicted"/>
<evidence type="ECO:0000256" key="3">
    <source>
        <dbReference type="ARBA" id="ARBA00022801"/>
    </source>
</evidence>
<feature type="compositionally biased region" description="Polar residues" evidence="5">
    <location>
        <begin position="545"/>
        <end position="557"/>
    </location>
</feature>
<dbReference type="KEGG" id="aact:ACT75_08495"/>
<dbReference type="Gene3D" id="3.30.870.10">
    <property type="entry name" value="Endonuclease Chain A"/>
    <property type="match status" value="2"/>
</dbReference>
<dbReference type="PROSITE" id="PS50035">
    <property type="entry name" value="PLD"/>
    <property type="match status" value="1"/>
</dbReference>
<evidence type="ECO:0000313" key="8">
    <source>
        <dbReference type="Proteomes" id="UP000072236"/>
    </source>
</evidence>
<dbReference type="PANTHER" id="PTHR18896">
    <property type="entry name" value="PHOSPHOLIPASE D"/>
    <property type="match status" value="1"/>
</dbReference>
<name>A0AAC8XZT1_AGGAC</name>
<keyword evidence="3" id="KW-0378">Hydrolase</keyword>
<accession>A0AAC8XZT1</accession>
<dbReference type="InterPro" id="IPR015679">
    <property type="entry name" value="PLipase_D_fam"/>
</dbReference>
<organism evidence="7 8">
    <name type="scientific">Aggregatibacter actinomycetemcomitans</name>
    <name type="common">Actinobacillus actinomycetemcomitans</name>
    <name type="synonym">Haemophilus actinomycetemcomitans</name>
    <dbReference type="NCBI Taxonomy" id="714"/>
    <lineage>
        <taxon>Bacteria</taxon>
        <taxon>Pseudomonadati</taxon>
        <taxon>Pseudomonadota</taxon>
        <taxon>Gammaproteobacteria</taxon>
        <taxon>Pasteurellales</taxon>
        <taxon>Pasteurellaceae</taxon>
        <taxon>Aggregatibacter</taxon>
    </lineage>
</organism>
<dbReference type="SUPFAM" id="SSF56024">
    <property type="entry name" value="Phospholipase D/nuclease"/>
    <property type="match status" value="2"/>
</dbReference>
<evidence type="ECO:0000256" key="1">
    <source>
        <dbReference type="ARBA" id="ARBA00000798"/>
    </source>
</evidence>
<feature type="compositionally biased region" description="Basic and acidic residues" evidence="5">
    <location>
        <begin position="526"/>
        <end position="540"/>
    </location>
</feature>
<dbReference type="AlphaFoldDB" id="A0AAC8XZT1"/>
<dbReference type="EMBL" id="CP012959">
    <property type="protein sequence ID" value="AMQ94558.1"/>
    <property type="molecule type" value="Genomic_DNA"/>
</dbReference>
<reference evidence="7 8" key="1">
    <citation type="submission" date="2015-10" db="EMBL/GenBank/DDBJ databases">
        <title>Tn-seq of a polymicrobial infection.</title>
        <authorList>
            <person name="Stacy A."/>
            <person name="Rumbaugh K.P."/>
            <person name="Whiteley M."/>
        </authorList>
    </citation>
    <scope>NUCLEOTIDE SEQUENCE [LARGE SCALE GENOMIC DNA]</scope>
    <source>
        <strain evidence="7 8">624</strain>
    </source>
</reference>
<feature type="region of interest" description="Disordered" evidence="5">
    <location>
        <begin position="526"/>
        <end position="562"/>
    </location>
</feature>
<keyword evidence="2" id="KW-0677">Repeat</keyword>
<gene>
    <name evidence="7" type="ORF">ACT75_08495</name>
</gene>
<evidence type="ECO:0000256" key="2">
    <source>
        <dbReference type="ARBA" id="ARBA00022737"/>
    </source>
</evidence>
<evidence type="ECO:0000256" key="4">
    <source>
        <dbReference type="ARBA" id="ARBA00023098"/>
    </source>
</evidence>
<sequence length="725" mass="83417">MSENKPTVIPATESKLCATVNFNWFLKDAEKFENGTRSQPVPATFKALVNGKEAFEELHNRIEKAKSCIDIAIWGFQPSMHFKRDGESPCIGDLLIQKALEGVKVRILVWSMWGNIQTFKEANLGNKPGALKGREKGVTREQANYDRYWFEAIRGWLDEEVVNLQGSIRQWEVKEIEKYPQLLAFSKSPKRTKLVYKTRRVAPQKENFKPRVLPDGTKVNHSFEDITLPDGKGTLLDGSYDFALKNFKSHHQKTVLIDYDRPELAVGFVLEHNMVDNYWDDNDHSLKTAEPNKGKNSPTPLQDVSSIVTGQVLWDINHNFCQSWDRKNKQWGNDAVERDLTTQRSAFTRENYKPNPSLVEDSQLLMAQIVRTYDDPDIEDIMKVYLKNIKQTTSYLYTENQYFRFPPLVREFIAHWERLKNCGRAEGPIHWFTVTNSSDSGLGDGTYTTNEMFKLLGKQDVMPNVAREIKLDELGVLLGKEKRREARLYENIGWAPTKEGRAVATAEFEKNQQEIRRIEKEMAEIKAKRKQEQQKNKEAEQAQNTSDKTQDTQIENQELSKEDANLTKELGYEFSDTPGIKAHICTLMPKDENGNYVHRYKDKSGKELPAEVYVHSKVTIMDDIFTVISSANLNTRSMQVDTELGIIMECNEVAEGLRKRLWDLHTNKNGAANPDDMHDYEVAVKTFEVWKELMKANKETVELNSSPECALREFYRADPTVSKSD</sequence>
<evidence type="ECO:0000313" key="7">
    <source>
        <dbReference type="EMBL" id="AMQ94558.1"/>
    </source>
</evidence>
<dbReference type="InterPro" id="IPR001736">
    <property type="entry name" value="PLipase_D/transphosphatidylase"/>
</dbReference>
<dbReference type="Proteomes" id="UP000072236">
    <property type="component" value="Chromosome"/>
</dbReference>
<feature type="domain" description="PLD phosphodiesterase" evidence="6">
    <location>
        <begin position="610"/>
        <end position="637"/>
    </location>
</feature>